<feature type="transmembrane region" description="Helical" evidence="9">
    <location>
        <begin position="648"/>
        <end position="678"/>
    </location>
</feature>
<keyword evidence="8 9" id="KW-0472">Membrane</keyword>
<evidence type="ECO:0000256" key="2">
    <source>
        <dbReference type="ARBA" id="ARBA00022448"/>
    </source>
</evidence>
<keyword evidence="2 9" id="KW-0813">Transport</keyword>
<accession>A0ABR4T0A0</accession>
<comment type="cofactor">
    <cofactor evidence="9">
        <name>Mg(2+)</name>
        <dbReference type="ChEBI" id="CHEBI:18420"/>
    </cofactor>
</comment>
<comment type="catalytic activity">
    <reaction evidence="9">
        <text>diphosphate + H2O + H(+)(in) = 2 phosphate + 2 H(+)(out)</text>
        <dbReference type="Rhea" id="RHEA:13973"/>
        <dbReference type="ChEBI" id="CHEBI:15377"/>
        <dbReference type="ChEBI" id="CHEBI:15378"/>
        <dbReference type="ChEBI" id="CHEBI:33019"/>
        <dbReference type="ChEBI" id="CHEBI:43474"/>
        <dbReference type="EC" id="7.1.3.1"/>
    </reaction>
</comment>
<comment type="subunit">
    <text evidence="9">Homodimer.</text>
</comment>
<feature type="transmembrane region" description="Helical" evidence="9">
    <location>
        <begin position="325"/>
        <end position="348"/>
    </location>
</feature>
<feature type="transmembrane region" description="Helical" evidence="9">
    <location>
        <begin position="570"/>
        <end position="591"/>
    </location>
</feature>
<keyword evidence="4 9" id="KW-0460">Magnesium</keyword>
<dbReference type="InterPro" id="IPR004131">
    <property type="entry name" value="PPase-energised_H-pump"/>
</dbReference>
<dbReference type="Pfam" id="PF03030">
    <property type="entry name" value="H_PPase"/>
    <property type="match status" value="1"/>
</dbReference>
<feature type="transmembrane region" description="Helical" evidence="9">
    <location>
        <begin position="271"/>
        <end position="289"/>
    </location>
</feature>
<dbReference type="NCBIfam" id="TIGR01104">
    <property type="entry name" value="V_PPase"/>
    <property type="match status" value="1"/>
</dbReference>
<proteinExistence type="inferred from homology"/>
<feature type="transmembrane region" description="Helical" evidence="9">
    <location>
        <begin position="417"/>
        <end position="444"/>
    </location>
</feature>
<dbReference type="EC" id="7.1.3.1" evidence="9"/>
<keyword evidence="3 9" id="KW-0812">Transmembrane</keyword>
<evidence type="ECO:0000256" key="9">
    <source>
        <dbReference type="HAMAP-Rule" id="MF_01129"/>
    </source>
</evidence>
<gene>
    <name evidence="9" type="primary">hppA</name>
    <name evidence="11" type="ORF">DJ64_06680</name>
</gene>
<dbReference type="Proteomes" id="UP000027632">
    <property type="component" value="Unassembled WGS sequence"/>
</dbReference>
<feature type="transmembrane region" description="Helical" evidence="9">
    <location>
        <begin position="79"/>
        <end position="97"/>
    </location>
</feature>
<keyword evidence="12" id="KW-1185">Reference proteome</keyword>
<sequence>MAGLSISYESGQPTSLAAAVLTDENRVLVVTIGVVALAALAVAAVLVRQVLAAGEGTDGMKKIAAAVQEGANAYLARQLRTLGVFAVIVFFLLMLLPADDWNQRAGRSVFFLIGAAFSAATGYIGMWLAVRSNVRVAAAAREATPAEGEPEKDLTTVSHKAMKIAFRTGGVVGMFTVGLGLLGAACVVLVYAADAPKVLEGFGLGAALIAMFMRVGGGIFTKAADVGADLVGKVEQGIPEDDPRNAATIADNVGDNVGDCAGMAADLFESYAVTLVAALILGSAAFGNAGLAFPLLVPAIGVITAMIGIFAVAPRRADRSGMSAINRGFFISAVISLVLVAIATFVYLPSSYADLTGATDEAVLAKSGDPRVLALVAVAIGIVLAALIQQLTGYFTETTRRPVRDIGKTSLTGPATVVLAGISVGLESAVYTALLIGLGVYGAFLLGGTSIMLALFAVALAGTGLLTTVGVIVAMDTFGPVSDNAQGIAEMSGDVEGAGAQVLTNLDAVGNTTKAITKGIAIATAVLAAAALFGSYRDAITTGAREVGERLSGEGAPLSLMMDISQPNNLVGLIAGAAVVFLFSGLAINAVSRSAGSVVYEVRRQFREKPGIMDHTETPEYGKVVDICTKDALRELATPGLLAVMAPIFIGFTLGVGALGAFLAGAIGAGTLMAVFLANSGGAWDNAKKLVEDGHHGGKGSEAHAATVIGDTVGDPFKDTAGPAINPLLKVMNLVALLIAPAVIKFSYGADKSVGMRVLIAVLSALVIIAAVYVSKRRGIAVDDDKGDAEPRPDCRAARPHGFRPVTLVSPGANGYKKSLTGRSTSGCRPSGVYVPGPKAMEGTNPVNKKLAAALSGGAVLVLALTGCGGDDSDEKLDAWAKEVCDGVQPQAAKIKAANTAIQKETSDNSTPQAVQQADSKAFQDMSDAYKAIGAAVTKAGAPDVENGEQKQQDAVKELNSISASYATLKKQVDGLNTKDQADFADGLKDIAAELDKLSKSGSDALSTLEEGKVGEAMSRQASCQTATASAGATKS</sequence>
<evidence type="ECO:0000256" key="5">
    <source>
        <dbReference type="ARBA" id="ARBA00022967"/>
    </source>
</evidence>
<keyword evidence="6 9" id="KW-1133">Transmembrane helix</keyword>
<comment type="caution">
    <text evidence="9">Lacks conserved residue(s) required for the propagation of feature annotation.</text>
</comment>
<evidence type="ECO:0000256" key="7">
    <source>
        <dbReference type="ARBA" id="ARBA00023065"/>
    </source>
</evidence>
<evidence type="ECO:0000256" key="3">
    <source>
        <dbReference type="ARBA" id="ARBA00022692"/>
    </source>
</evidence>
<feature type="site" description="Determinant of potassium independence" evidence="9">
    <location>
        <position position="514"/>
    </location>
</feature>
<dbReference type="PANTHER" id="PTHR31998">
    <property type="entry name" value="K(+)-INSENSITIVE PYROPHOSPHATE-ENERGIZED PROTON PUMP"/>
    <property type="match status" value="1"/>
</dbReference>
<comment type="caution">
    <text evidence="11">The sequence shown here is derived from an EMBL/GenBank/DDBJ whole genome shotgun (WGS) entry which is preliminary data.</text>
</comment>
<evidence type="ECO:0000313" key="11">
    <source>
        <dbReference type="EMBL" id="KEG40892.1"/>
    </source>
</evidence>
<evidence type="ECO:0000256" key="8">
    <source>
        <dbReference type="ARBA" id="ARBA00023136"/>
    </source>
</evidence>
<reference evidence="11 12" key="1">
    <citation type="submission" date="2014-04" db="EMBL/GenBank/DDBJ databases">
        <title>Draft genome sequence of the novel Streptomyces griseorubens JSD-1 playing a role in carbon and nitrogen cycle.</title>
        <authorList>
            <consortium name="Shanghai Jiao Tong University"/>
            <person name="Feng H."/>
            <person name="Sun Y."/>
            <person name="Zhi Y."/>
            <person name="Mao L."/>
            <person name="Luo Y."/>
            <person name="Wei X."/>
            <person name="Zhou P."/>
        </authorList>
    </citation>
    <scope>NUCLEOTIDE SEQUENCE [LARGE SCALE GENOMIC DNA]</scope>
    <source>
        <strain evidence="11 12">JSD-1</strain>
    </source>
</reference>
<evidence type="ECO:0000256" key="4">
    <source>
        <dbReference type="ARBA" id="ARBA00022842"/>
    </source>
</evidence>
<feature type="region of interest" description="Disordered" evidence="10">
    <location>
        <begin position="1012"/>
        <end position="1036"/>
    </location>
</feature>
<feature type="transmembrane region" description="Helical" evidence="9">
    <location>
        <begin position="450"/>
        <end position="474"/>
    </location>
</feature>
<feature type="transmembrane region" description="Helical" evidence="9">
    <location>
        <begin position="754"/>
        <end position="774"/>
    </location>
</feature>
<feature type="transmembrane region" description="Helical" evidence="9">
    <location>
        <begin position="109"/>
        <end position="130"/>
    </location>
</feature>
<comment type="similarity">
    <text evidence="9">Belongs to the H(+)-translocating pyrophosphatase (TC 3.A.10) family. K(+)-insensitive subfamily.</text>
</comment>
<feature type="transmembrane region" description="Helical" evidence="9">
    <location>
        <begin position="728"/>
        <end position="748"/>
    </location>
</feature>
<organism evidence="11 12">
    <name type="scientific">Streptomyces griseorubens</name>
    <dbReference type="NCBI Taxonomy" id="66897"/>
    <lineage>
        <taxon>Bacteria</taxon>
        <taxon>Bacillati</taxon>
        <taxon>Actinomycetota</taxon>
        <taxon>Actinomycetes</taxon>
        <taxon>Kitasatosporales</taxon>
        <taxon>Streptomycetaceae</taxon>
        <taxon>Streptomyces</taxon>
        <taxon>Streptomyces althioticus group</taxon>
    </lineage>
</organism>
<dbReference type="NCBIfam" id="NF001952">
    <property type="entry name" value="PRK00733.1-4"/>
    <property type="match status" value="1"/>
</dbReference>
<feature type="compositionally biased region" description="Polar residues" evidence="10">
    <location>
        <begin position="1020"/>
        <end position="1036"/>
    </location>
</feature>
<name>A0ABR4T0A0_9ACTN</name>
<comment type="function">
    <text evidence="9">Proton pump that utilizes the energy of pyrophosphate hydrolysis as the driving force for proton movement across the membrane. Generates a proton motive force.</text>
</comment>
<feature type="transmembrane region" description="Helical" evidence="9">
    <location>
        <begin position="295"/>
        <end position="313"/>
    </location>
</feature>
<keyword evidence="5 9" id="KW-1278">Translocase</keyword>
<keyword evidence="9" id="KW-0375">Hydrogen ion transport</keyword>
<feature type="transmembrane region" description="Helical" evidence="9">
    <location>
        <begin position="372"/>
        <end position="396"/>
    </location>
</feature>
<dbReference type="NCBIfam" id="NF001960">
    <property type="entry name" value="PRK00733.3-5"/>
    <property type="match status" value="1"/>
</dbReference>
<evidence type="ECO:0000256" key="10">
    <source>
        <dbReference type="SAM" id="MobiDB-lite"/>
    </source>
</evidence>
<evidence type="ECO:0000256" key="6">
    <source>
        <dbReference type="ARBA" id="ARBA00022989"/>
    </source>
</evidence>
<feature type="transmembrane region" description="Helical" evidence="9">
    <location>
        <begin position="27"/>
        <end position="47"/>
    </location>
</feature>
<comment type="subcellular location">
    <subcellularLocation>
        <location evidence="9">Cell membrane</location>
        <topology evidence="9">Multi-pass membrane protein</topology>
    </subcellularLocation>
    <subcellularLocation>
        <location evidence="1">Endomembrane system</location>
        <topology evidence="1">Multi-pass membrane protein</topology>
    </subcellularLocation>
</comment>
<keyword evidence="7 9" id="KW-0406">Ion transport</keyword>
<evidence type="ECO:0000313" key="12">
    <source>
        <dbReference type="Proteomes" id="UP000027632"/>
    </source>
</evidence>
<keyword evidence="9" id="KW-1003">Cell membrane</keyword>
<evidence type="ECO:0000256" key="1">
    <source>
        <dbReference type="ARBA" id="ARBA00004127"/>
    </source>
</evidence>
<dbReference type="EMBL" id="JJMG01000142">
    <property type="protein sequence ID" value="KEG40892.1"/>
    <property type="molecule type" value="Genomic_DNA"/>
</dbReference>
<feature type="transmembrane region" description="Helical" evidence="9">
    <location>
        <begin position="198"/>
        <end position="215"/>
    </location>
</feature>
<dbReference type="HAMAP" id="MF_01129">
    <property type="entry name" value="PPase_energized_pump"/>
    <property type="match status" value="1"/>
</dbReference>
<feature type="transmembrane region" description="Helical" evidence="9">
    <location>
        <begin position="170"/>
        <end position="192"/>
    </location>
</feature>
<protein>
    <recommendedName>
        <fullName evidence="9">K(+)-insensitive pyrophosphate-energized proton pump</fullName>
        <ecNumber evidence="9">7.1.3.1</ecNumber>
    </recommendedName>
    <alternativeName>
        <fullName evidence="9">Membrane-bound proton-translocating pyrophosphatase</fullName>
    </alternativeName>
    <alternativeName>
        <fullName evidence="9">Pyrophosphate-energized inorganic pyrophosphatase</fullName>
        <shortName evidence="9">H(+)-PPase</shortName>
    </alternativeName>
</protein>